<evidence type="ECO:0000256" key="9">
    <source>
        <dbReference type="ARBA" id="ARBA00024334"/>
    </source>
</evidence>
<evidence type="ECO:0000256" key="2">
    <source>
        <dbReference type="ARBA" id="ARBA00022527"/>
    </source>
</evidence>
<dbReference type="InterPro" id="IPR000595">
    <property type="entry name" value="cNMP-bd_dom"/>
</dbReference>
<evidence type="ECO:0000256" key="1">
    <source>
        <dbReference type="ARBA" id="ARBA00001946"/>
    </source>
</evidence>
<feature type="binding site" evidence="10">
    <location>
        <position position="189"/>
    </location>
    <ligand>
        <name>ATP</name>
        <dbReference type="ChEBI" id="CHEBI:30616"/>
    </ligand>
</feature>
<dbReference type="InterPro" id="IPR014710">
    <property type="entry name" value="RmlC-like_jellyroll"/>
</dbReference>
<dbReference type="InterPro" id="IPR000719">
    <property type="entry name" value="Prot_kinase_dom"/>
</dbReference>
<evidence type="ECO:0000256" key="8">
    <source>
        <dbReference type="ARBA" id="ARBA00022992"/>
    </source>
</evidence>
<dbReference type="Pfam" id="PF13499">
    <property type="entry name" value="EF-hand_7"/>
    <property type="match status" value="1"/>
</dbReference>
<dbReference type="InterPro" id="IPR017441">
    <property type="entry name" value="Protein_kinase_ATP_BS"/>
</dbReference>
<evidence type="ECO:0000313" key="15">
    <source>
        <dbReference type="EMBL" id="CAE0407115.1"/>
    </source>
</evidence>
<accession>A0A7S3L0J7</accession>
<dbReference type="SMART" id="SM00220">
    <property type="entry name" value="S_TKc"/>
    <property type="match status" value="1"/>
</dbReference>
<dbReference type="AlphaFoldDB" id="A0A7S3L0J7"/>
<feature type="domain" description="EF-hand" evidence="14">
    <location>
        <begin position="822"/>
        <end position="857"/>
    </location>
</feature>
<comment type="cofactor">
    <cofactor evidence="1">
        <name>Mg(2+)</name>
        <dbReference type="ChEBI" id="CHEBI:18420"/>
    </cofactor>
</comment>
<keyword evidence="3" id="KW-0140">cGMP</keyword>
<dbReference type="SMART" id="SM00100">
    <property type="entry name" value="cNMP"/>
    <property type="match status" value="2"/>
</dbReference>
<proteinExistence type="inferred from homology"/>
<protein>
    <recommendedName>
        <fullName evidence="16">cGMP-dependent protein kinase</fullName>
    </recommendedName>
</protein>
<dbReference type="PROSITE" id="PS00108">
    <property type="entry name" value="PROTEIN_KINASE_ST"/>
    <property type="match status" value="1"/>
</dbReference>
<evidence type="ECO:0000259" key="13">
    <source>
        <dbReference type="PROSITE" id="PS50042"/>
    </source>
</evidence>
<dbReference type="SUPFAM" id="SSF56112">
    <property type="entry name" value="Protein kinase-like (PK-like)"/>
    <property type="match status" value="1"/>
</dbReference>
<dbReference type="EMBL" id="HBIM01005812">
    <property type="protein sequence ID" value="CAE0407115.1"/>
    <property type="molecule type" value="Transcribed_RNA"/>
</dbReference>
<dbReference type="InterPro" id="IPR018490">
    <property type="entry name" value="cNMP-bd_dom_sf"/>
</dbReference>
<dbReference type="InterPro" id="IPR002048">
    <property type="entry name" value="EF_hand_dom"/>
</dbReference>
<dbReference type="Gene3D" id="2.60.120.10">
    <property type="entry name" value="Jelly Rolls"/>
    <property type="match status" value="2"/>
</dbReference>
<dbReference type="Gene3D" id="1.10.238.10">
    <property type="entry name" value="EF-hand"/>
    <property type="match status" value="1"/>
</dbReference>
<feature type="domain" description="Cyclic nucleotide-binding" evidence="13">
    <location>
        <begin position="551"/>
        <end position="638"/>
    </location>
</feature>
<dbReference type="GO" id="GO:0030553">
    <property type="term" value="F:cGMP binding"/>
    <property type="evidence" value="ECO:0007669"/>
    <property type="project" value="UniProtKB-KW"/>
</dbReference>
<dbReference type="InterPro" id="IPR050205">
    <property type="entry name" value="CDPK_Ser/Thr_kinases"/>
</dbReference>
<dbReference type="InterPro" id="IPR008271">
    <property type="entry name" value="Ser/Thr_kinase_AS"/>
</dbReference>
<keyword evidence="7 10" id="KW-0067">ATP-binding</keyword>
<evidence type="ECO:0000256" key="6">
    <source>
        <dbReference type="ARBA" id="ARBA00022777"/>
    </source>
</evidence>
<evidence type="ECO:0000256" key="7">
    <source>
        <dbReference type="ARBA" id="ARBA00022840"/>
    </source>
</evidence>
<feature type="domain" description="Protein kinase" evidence="12">
    <location>
        <begin position="160"/>
        <end position="434"/>
    </location>
</feature>
<dbReference type="GO" id="GO:0005509">
    <property type="term" value="F:calcium ion binding"/>
    <property type="evidence" value="ECO:0007669"/>
    <property type="project" value="InterPro"/>
</dbReference>
<dbReference type="Gene3D" id="1.10.510.10">
    <property type="entry name" value="Transferase(Phosphotransferase) domain 1"/>
    <property type="match status" value="1"/>
</dbReference>
<keyword evidence="8" id="KW-0142">cGMP-binding</keyword>
<evidence type="ECO:0000256" key="5">
    <source>
        <dbReference type="ARBA" id="ARBA00022741"/>
    </source>
</evidence>
<keyword evidence="4" id="KW-0808">Transferase</keyword>
<dbReference type="InterPro" id="IPR011992">
    <property type="entry name" value="EF-hand-dom_pair"/>
</dbReference>
<dbReference type="GO" id="GO:0004674">
    <property type="term" value="F:protein serine/threonine kinase activity"/>
    <property type="evidence" value="ECO:0007669"/>
    <property type="project" value="UniProtKB-KW"/>
</dbReference>
<feature type="compositionally biased region" description="Basic residues" evidence="11">
    <location>
        <begin position="125"/>
        <end position="139"/>
    </location>
</feature>
<evidence type="ECO:0000256" key="11">
    <source>
        <dbReference type="SAM" id="MobiDB-lite"/>
    </source>
</evidence>
<dbReference type="Pfam" id="PF00069">
    <property type="entry name" value="Pkinase"/>
    <property type="match status" value="1"/>
</dbReference>
<dbReference type="PROSITE" id="PS50222">
    <property type="entry name" value="EF_HAND_2"/>
    <property type="match status" value="1"/>
</dbReference>
<keyword evidence="6" id="KW-0418">Kinase</keyword>
<dbReference type="Pfam" id="PF00027">
    <property type="entry name" value="cNMP_binding"/>
    <property type="match status" value="2"/>
</dbReference>
<dbReference type="CDD" id="cd00038">
    <property type="entry name" value="CAP_ED"/>
    <property type="match status" value="2"/>
</dbReference>
<keyword evidence="2" id="KW-0723">Serine/threonine-protein kinase</keyword>
<dbReference type="PROSITE" id="PS00107">
    <property type="entry name" value="PROTEIN_KINASE_ATP"/>
    <property type="match status" value="1"/>
</dbReference>
<dbReference type="PROSITE" id="PS50011">
    <property type="entry name" value="PROTEIN_KINASE_DOM"/>
    <property type="match status" value="1"/>
</dbReference>
<dbReference type="PROSITE" id="PS50042">
    <property type="entry name" value="CNMP_BINDING_3"/>
    <property type="match status" value="2"/>
</dbReference>
<feature type="region of interest" description="Disordered" evidence="11">
    <location>
        <begin position="496"/>
        <end position="540"/>
    </location>
</feature>
<feature type="region of interest" description="Disordered" evidence="11">
    <location>
        <begin position="58"/>
        <end position="83"/>
    </location>
</feature>
<dbReference type="InterPro" id="IPR011009">
    <property type="entry name" value="Kinase-like_dom_sf"/>
</dbReference>
<reference evidence="15" key="1">
    <citation type="submission" date="2021-01" db="EMBL/GenBank/DDBJ databases">
        <authorList>
            <person name="Corre E."/>
            <person name="Pelletier E."/>
            <person name="Niang G."/>
            <person name="Scheremetjew M."/>
            <person name="Finn R."/>
            <person name="Kale V."/>
            <person name="Holt S."/>
            <person name="Cochrane G."/>
            <person name="Meng A."/>
            <person name="Brown T."/>
            <person name="Cohen L."/>
        </authorList>
    </citation>
    <scope>NUCLEOTIDE SEQUENCE</scope>
    <source>
        <strain evidence="15">CCMP127</strain>
    </source>
</reference>
<dbReference type="PANTHER" id="PTHR24349">
    <property type="entry name" value="SERINE/THREONINE-PROTEIN KINASE"/>
    <property type="match status" value="1"/>
</dbReference>
<keyword evidence="5 10" id="KW-0547">Nucleotide-binding</keyword>
<evidence type="ECO:0000256" key="10">
    <source>
        <dbReference type="PROSITE-ProRule" id="PRU10141"/>
    </source>
</evidence>
<feature type="compositionally biased region" description="Low complexity" evidence="11">
    <location>
        <begin position="508"/>
        <end position="528"/>
    </location>
</feature>
<dbReference type="SUPFAM" id="SSF47473">
    <property type="entry name" value="EF-hand"/>
    <property type="match status" value="1"/>
</dbReference>
<feature type="compositionally biased region" description="Low complexity" evidence="11">
    <location>
        <begin position="140"/>
        <end position="152"/>
    </location>
</feature>
<evidence type="ECO:0000259" key="14">
    <source>
        <dbReference type="PROSITE" id="PS50222"/>
    </source>
</evidence>
<evidence type="ECO:0000256" key="3">
    <source>
        <dbReference type="ARBA" id="ARBA00022535"/>
    </source>
</evidence>
<gene>
    <name evidence="15" type="ORF">ACOF00016_LOCUS4942</name>
</gene>
<dbReference type="CDD" id="cd00051">
    <property type="entry name" value="EFh"/>
    <property type="match status" value="1"/>
</dbReference>
<evidence type="ECO:0000259" key="12">
    <source>
        <dbReference type="PROSITE" id="PS50011"/>
    </source>
</evidence>
<organism evidence="15">
    <name type="scientific">Amphora coffeiformis</name>
    <dbReference type="NCBI Taxonomy" id="265554"/>
    <lineage>
        <taxon>Eukaryota</taxon>
        <taxon>Sar</taxon>
        <taxon>Stramenopiles</taxon>
        <taxon>Ochrophyta</taxon>
        <taxon>Bacillariophyta</taxon>
        <taxon>Bacillariophyceae</taxon>
        <taxon>Bacillariophycidae</taxon>
        <taxon>Thalassiophysales</taxon>
        <taxon>Catenulaceae</taxon>
        <taxon>Amphora</taxon>
    </lineage>
</organism>
<name>A0A7S3L0J7_9STRA</name>
<evidence type="ECO:0000256" key="4">
    <source>
        <dbReference type="ARBA" id="ARBA00022679"/>
    </source>
</evidence>
<feature type="domain" description="Cyclic nucleotide-binding" evidence="13">
    <location>
        <begin position="688"/>
        <end position="755"/>
    </location>
</feature>
<comment type="similarity">
    <text evidence="9">Belongs to the protein kinase superfamily. Ser/Thr protein kinase family. CDPK subfamily.</text>
</comment>
<evidence type="ECO:0008006" key="16">
    <source>
        <dbReference type="Google" id="ProtNLM"/>
    </source>
</evidence>
<feature type="region of interest" description="Disordered" evidence="11">
    <location>
        <begin position="113"/>
        <end position="159"/>
    </location>
</feature>
<dbReference type="GO" id="GO:0005524">
    <property type="term" value="F:ATP binding"/>
    <property type="evidence" value="ECO:0007669"/>
    <property type="project" value="UniProtKB-UniRule"/>
</dbReference>
<dbReference type="SUPFAM" id="SSF51206">
    <property type="entry name" value="cAMP-binding domain-like"/>
    <property type="match status" value="2"/>
</dbReference>
<sequence>MFRRSLWNALQNQTAALGTLAGMVTVTMTTAVVLTTATSTSTAVEDDHAPNETTTIHSSAIQHHCHHRHNNNNNKESFAQPPGTSLWKMNRLSWLSSHLPRLPQQAQPCLCEAPPETQHQSQPSRQRRQRTKKKKKKQRAATSSTPSASSPTFADKYYINPDDPPLGEGAYATVYLGVDRQTGEKVAVKRFPRPVTHATVFQREMRVLQYVLQFGGHPHICGLHDFFADDDADADSDADYQVVVDFVSGGEMFDHLINNGAYSEADAARLVREVASALAFLHGIGVVHNDLKPENIMLSTTKAADSVVKLVDFGSAFIPGLQPLDGVFTTAYASPETFTLPMGQRPQPAADMWALGVILYIMLNGVHPFEVKGGAATDEELEKRIRTNMYPPPIRNSPVTQHLSESAKELLARLMERDPTKRITAEEMLEHPWVLGETATTDRIAGSDERLKRIRAMKTKLQANFFHDAVIWSDNEADSRRRTSLLEQSFKRRYNSGPAPLVVDGDGRSNSSDGNSSDYKSDGSSIRSSGRDSGEGKDDDDLSMAEFHSVLAENMKHRFFPRNHIIYSEGDEGNHMYIIISGTIEVTTVHGSRAERSQGDFFGEGALLSPQKIRSGTIRCKTPVHVLEISRKYFEKYLASSELGLMLAVKEKDRIRKRNRAKMILKQQPNLTPREYVKGEYLFQAGKEDDDSIFVVDSGEVKVDVDGHQVMTVFKGNITGEYSAMTGRKRNCSAVCQTDRCTASSMSGYEFRKLMDSFPDAFLAMHDLSLRRDFKKAVVLRLKKEFPYTNPREAFDAVGPNEDDVLTIESIGRIMRDMDEDYTDAEILEVVKMMDLTNTGDVCFDEFCKVFVSDIRASVSI</sequence>